<gene>
    <name evidence="3" type="ORF">TSUD_256390</name>
</gene>
<dbReference type="AlphaFoldDB" id="A0A2Z6M8V7"/>
<dbReference type="InterPro" id="IPR057207">
    <property type="entry name" value="FBXL15_LRR"/>
</dbReference>
<dbReference type="Proteomes" id="UP000242715">
    <property type="component" value="Unassembled WGS sequence"/>
</dbReference>
<dbReference type="OrthoDB" id="6066220at2759"/>
<protein>
    <recommendedName>
        <fullName evidence="2">F-box/LRR-repeat protein 15-like leucin rich repeat domain-containing protein</fullName>
    </recommendedName>
</protein>
<evidence type="ECO:0000313" key="4">
    <source>
        <dbReference type="Proteomes" id="UP000242715"/>
    </source>
</evidence>
<sequence>MSSSSSQPNRRRKTTTMALSSQPNRRRKTSVTDLYVPVECWECIITFLKDDNRSLKSLSIVSKQFYTITNRLRFSLTICDQTLPFLHLLYRRFTNLTSLNLSRLRSSLSNLNRLLRQISCFPLKLTSLNLSNQAGIPANGLRAFSKKITTLTSLICSHMKRIYRTDIFLISNCFPLLEVLNLSYPLQCIDNAEVEYVTLTFFKLRKVDLSGNQYIDDKLLLNLFTNCKLLEEVIMVCGLGITFDGVASALRETPRLTSLCLSSVDFVSHITSQFITSLASLKYLTCLDLLYSEISDELLSSIANEGLPLTRLLLQACSGYSYSGIFCLLSKCRHIQHLDLQGAAFLTDKHVVELSLFLGDLVSINLTCCKLLTISAFFALIKSCPSLSDINMGNTSIGKKSLESSKSLMDFTPRPQLKYLRLAGNQWLTDENITMLASISPNLQLLDLTSCWGIKEGISQVLRMCCNIRHLDLTFCSKVKLLEMNFEVPKLKVLNLSYTNVDDETLYVISKSCRGLLQLSLKDCTNVTEKGMGHVVENCMQLRLIK</sequence>
<dbReference type="InterPro" id="IPR006553">
    <property type="entry name" value="Leu-rich_rpt_Cys-con_subtyp"/>
</dbReference>
<dbReference type="InterPro" id="IPR032675">
    <property type="entry name" value="LRR_dom_sf"/>
</dbReference>
<dbReference type="EMBL" id="DF973371">
    <property type="protein sequence ID" value="GAU28311.1"/>
    <property type="molecule type" value="Genomic_DNA"/>
</dbReference>
<evidence type="ECO:0000259" key="2">
    <source>
        <dbReference type="Pfam" id="PF25372"/>
    </source>
</evidence>
<keyword evidence="4" id="KW-1185">Reference proteome</keyword>
<dbReference type="SMART" id="SM00367">
    <property type="entry name" value="LRR_CC"/>
    <property type="match status" value="8"/>
</dbReference>
<dbReference type="PANTHER" id="PTHR13318">
    <property type="entry name" value="PARTNER OF PAIRED, ISOFORM B-RELATED"/>
    <property type="match status" value="1"/>
</dbReference>
<dbReference type="GO" id="GO:0031146">
    <property type="term" value="P:SCF-dependent proteasomal ubiquitin-dependent protein catabolic process"/>
    <property type="evidence" value="ECO:0007669"/>
    <property type="project" value="TreeGrafter"/>
</dbReference>
<dbReference type="Pfam" id="PF25372">
    <property type="entry name" value="DUF7885"/>
    <property type="match status" value="1"/>
</dbReference>
<proteinExistence type="predicted"/>
<reference evidence="4" key="1">
    <citation type="journal article" date="2017" name="Front. Plant Sci.">
        <title>Climate Clever Clovers: New Paradigm to Reduce the Environmental Footprint of Ruminants by Breeding Low Methanogenic Forages Utilizing Haplotype Variation.</title>
        <authorList>
            <person name="Kaur P."/>
            <person name="Appels R."/>
            <person name="Bayer P.E."/>
            <person name="Keeble-Gagnere G."/>
            <person name="Wang J."/>
            <person name="Hirakawa H."/>
            <person name="Shirasawa K."/>
            <person name="Vercoe P."/>
            <person name="Stefanova K."/>
            <person name="Durmic Z."/>
            <person name="Nichols P."/>
            <person name="Revell C."/>
            <person name="Isobe S.N."/>
            <person name="Edwards D."/>
            <person name="Erskine W."/>
        </authorList>
    </citation>
    <scope>NUCLEOTIDE SEQUENCE [LARGE SCALE GENOMIC DNA]</scope>
    <source>
        <strain evidence="4">cv. Daliak</strain>
    </source>
</reference>
<feature type="domain" description="F-box/LRR-repeat protein 15-like leucin rich repeat" evidence="2">
    <location>
        <begin position="416"/>
        <end position="537"/>
    </location>
</feature>
<name>A0A2Z6M8V7_TRISU</name>
<dbReference type="SUPFAM" id="SSF52047">
    <property type="entry name" value="RNI-like"/>
    <property type="match status" value="2"/>
</dbReference>
<accession>A0A2Z6M8V7</accession>
<organism evidence="3 4">
    <name type="scientific">Trifolium subterraneum</name>
    <name type="common">Subterranean clover</name>
    <dbReference type="NCBI Taxonomy" id="3900"/>
    <lineage>
        <taxon>Eukaryota</taxon>
        <taxon>Viridiplantae</taxon>
        <taxon>Streptophyta</taxon>
        <taxon>Embryophyta</taxon>
        <taxon>Tracheophyta</taxon>
        <taxon>Spermatophyta</taxon>
        <taxon>Magnoliopsida</taxon>
        <taxon>eudicotyledons</taxon>
        <taxon>Gunneridae</taxon>
        <taxon>Pentapetalae</taxon>
        <taxon>rosids</taxon>
        <taxon>fabids</taxon>
        <taxon>Fabales</taxon>
        <taxon>Fabaceae</taxon>
        <taxon>Papilionoideae</taxon>
        <taxon>50 kb inversion clade</taxon>
        <taxon>NPAAA clade</taxon>
        <taxon>Hologalegina</taxon>
        <taxon>IRL clade</taxon>
        <taxon>Trifolieae</taxon>
        <taxon>Trifolium</taxon>
    </lineage>
</organism>
<evidence type="ECO:0000313" key="3">
    <source>
        <dbReference type="EMBL" id="GAU28311.1"/>
    </source>
</evidence>
<dbReference type="PANTHER" id="PTHR13318:SF106">
    <property type="entry name" value="F-BOX_LRR-REPEAT PROTEIN 2"/>
    <property type="match status" value="1"/>
</dbReference>
<dbReference type="GO" id="GO:0019005">
    <property type="term" value="C:SCF ubiquitin ligase complex"/>
    <property type="evidence" value="ECO:0007669"/>
    <property type="project" value="TreeGrafter"/>
</dbReference>
<feature type="region of interest" description="Disordered" evidence="1">
    <location>
        <begin position="1"/>
        <end position="25"/>
    </location>
</feature>
<evidence type="ECO:0000256" key="1">
    <source>
        <dbReference type="SAM" id="MobiDB-lite"/>
    </source>
</evidence>
<dbReference type="Gene3D" id="3.80.10.10">
    <property type="entry name" value="Ribonuclease Inhibitor"/>
    <property type="match status" value="3"/>
</dbReference>